<dbReference type="EMBL" id="ASPP01025062">
    <property type="protein sequence ID" value="ETO08390.1"/>
    <property type="molecule type" value="Genomic_DNA"/>
</dbReference>
<name>X6M5V6_RETFI</name>
<comment type="caution">
    <text evidence="1">The sequence shown here is derived from an EMBL/GenBank/DDBJ whole genome shotgun (WGS) entry which is preliminary data.</text>
</comment>
<gene>
    <name evidence="1" type="ORF">RFI_28996</name>
</gene>
<dbReference type="OrthoDB" id="6257037at2759"/>
<protein>
    <submittedName>
        <fullName evidence="1">Uncharacterized protein</fullName>
    </submittedName>
</protein>
<dbReference type="AlphaFoldDB" id="X6M5V6"/>
<evidence type="ECO:0000313" key="2">
    <source>
        <dbReference type="Proteomes" id="UP000023152"/>
    </source>
</evidence>
<reference evidence="1 2" key="1">
    <citation type="journal article" date="2013" name="Curr. Biol.">
        <title>The Genome of the Foraminiferan Reticulomyxa filosa.</title>
        <authorList>
            <person name="Glockner G."/>
            <person name="Hulsmann N."/>
            <person name="Schleicher M."/>
            <person name="Noegel A.A."/>
            <person name="Eichinger L."/>
            <person name="Gallinger C."/>
            <person name="Pawlowski J."/>
            <person name="Sierra R."/>
            <person name="Euteneuer U."/>
            <person name="Pillet L."/>
            <person name="Moustafa A."/>
            <person name="Platzer M."/>
            <person name="Groth M."/>
            <person name="Szafranski K."/>
            <person name="Schliwa M."/>
        </authorList>
    </citation>
    <scope>NUCLEOTIDE SEQUENCE [LARGE SCALE GENOMIC DNA]</scope>
</reference>
<evidence type="ECO:0000313" key="1">
    <source>
        <dbReference type="EMBL" id="ETO08390.1"/>
    </source>
</evidence>
<proteinExistence type="predicted"/>
<dbReference type="Proteomes" id="UP000023152">
    <property type="component" value="Unassembled WGS sequence"/>
</dbReference>
<accession>X6M5V6</accession>
<organism evidence="1 2">
    <name type="scientific">Reticulomyxa filosa</name>
    <dbReference type="NCBI Taxonomy" id="46433"/>
    <lineage>
        <taxon>Eukaryota</taxon>
        <taxon>Sar</taxon>
        <taxon>Rhizaria</taxon>
        <taxon>Retaria</taxon>
        <taxon>Foraminifera</taxon>
        <taxon>Monothalamids</taxon>
        <taxon>Reticulomyxidae</taxon>
        <taxon>Reticulomyxa</taxon>
    </lineage>
</organism>
<sequence length="147" mass="17559">MSNEIFQILKELPTPLMDSQCMLHKHELLICGDQQRYLKTLFLYFGTKVKKEILLQIRNIERIDLPKHVEFGDFSLSNEKIKFNPLLYECDIHKTKIINDNVQYMVTPNDELQKLLYQVIRNGYLCDLITFQYTNNKKEQLCENIKQ</sequence>
<keyword evidence="2" id="KW-1185">Reference proteome</keyword>